<evidence type="ECO:0000259" key="9">
    <source>
        <dbReference type="Pfam" id="PF08241"/>
    </source>
</evidence>
<feature type="domain" description="Methyltransferase type 11" evidence="9">
    <location>
        <begin position="49"/>
        <end position="141"/>
    </location>
</feature>
<dbReference type="GO" id="GO:0032259">
    <property type="term" value="P:methylation"/>
    <property type="evidence" value="ECO:0007669"/>
    <property type="project" value="UniProtKB-KW"/>
</dbReference>
<dbReference type="PANTHER" id="PTHR13090">
    <property type="entry name" value="ARGININE-HYDROXYLASE NDUFAF5, MITOCHONDRIAL"/>
    <property type="match status" value="1"/>
</dbReference>
<keyword evidence="6 8" id="KW-0949">S-adenosyl-L-methionine</keyword>
<keyword evidence="7 8" id="KW-0093">Biotin biosynthesis</keyword>
<evidence type="ECO:0000313" key="10">
    <source>
        <dbReference type="EMBL" id="MBC8594018.1"/>
    </source>
</evidence>
<dbReference type="NCBIfam" id="TIGR02072">
    <property type="entry name" value="BioC"/>
    <property type="match status" value="1"/>
</dbReference>
<evidence type="ECO:0000256" key="8">
    <source>
        <dbReference type="HAMAP-Rule" id="MF_00835"/>
    </source>
</evidence>
<dbReference type="Proteomes" id="UP000651085">
    <property type="component" value="Unassembled WGS sequence"/>
</dbReference>
<dbReference type="InterPro" id="IPR029063">
    <property type="entry name" value="SAM-dependent_MTases_sf"/>
</dbReference>
<dbReference type="PANTHER" id="PTHR13090:SF1">
    <property type="entry name" value="ARGININE-HYDROXYLASE NDUFAF5, MITOCHONDRIAL"/>
    <property type="match status" value="1"/>
</dbReference>
<dbReference type="HAMAP" id="MF_00835">
    <property type="entry name" value="BioC"/>
    <property type="match status" value="1"/>
</dbReference>
<dbReference type="CDD" id="cd02440">
    <property type="entry name" value="AdoMet_MTases"/>
    <property type="match status" value="1"/>
</dbReference>
<evidence type="ECO:0000256" key="2">
    <source>
        <dbReference type="ARBA" id="ARBA00004746"/>
    </source>
</evidence>
<dbReference type="InterPro" id="IPR013216">
    <property type="entry name" value="Methyltransf_11"/>
</dbReference>
<evidence type="ECO:0000256" key="4">
    <source>
        <dbReference type="ARBA" id="ARBA00022603"/>
    </source>
</evidence>
<evidence type="ECO:0000256" key="5">
    <source>
        <dbReference type="ARBA" id="ARBA00022679"/>
    </source>
</evidence>
<dbReference type="InterPro" id="IPR050602">
    <property type="entry name" value="Malonyl-ACP_OMT"/>
</dbReference>
<proteinExistence type="inferred from homology"/>
<dbReference type="SUPFAM" id="SSF53335">
    <property type="entry name" value="S-adenosyl-L-methionine-dependent methyltransferases"/>
    <property type="match status" value="1"/>
</dbReference>
<dbReference type="GO" id="GO:0009102">
    <property type="term" value="P:biotin biosynthetic process"/>
    <property type="evidence" value="ECO:0007669"/>
    <property type="project" value="UniProtKB-UniRule"/>
</dbReference>
<comment type="caution">
    <text evidence="10">The sequence shown here is derived from an EMBL/GenBank/DDBJ whole genome shotgun (WGS) entry which is preliminary data.</text>
</comment>
<comment type="pathway">
    <text evidence="2 8">Cofactor biosynthesis; biotin biosynthesis.</text>
</comment>
<comment type="similarity">
    <text evidence="8">Belongs to the methyltransferase superfamily.</text>
</comment>
<evidence type="ECO:0000313" key="11">
    <source>
        <dbReference type="Proteomes" id="UP000651085"/>
    </source>
</evidence>
<dbReference type="EC" id="2.1.1.197" evidence="3 8"/>
<comment type="function">
    <text evidence="8">Converts the free carboxyl group of a malonyl-thioester to its methyl ester by transfer of a methyl group from S-adenosyl-L-methionine (SAM). It allows to synthesize pimeloyl-ACP via the fatty acid synthetic pathway.</text>
</comment>
<keyword evidence="11" id="KW-1185">Reference proteome</keyword>
<dbReference type="Pfam" id="PF08241">
    <property type="entry name" value="Methyltransf_11"/>
    <property type="match status" value="1"/>
</dbReference>
<accession>A0A926F1N1</accession>
<evidence type="ECO:0000256" key="6">
    <source>
        <dbReference type="ARBA" id="ARBA00022691"/>
    </source>
</evidence>
<comment type="catalytic activity">
    <reaction evidence="1 8">
        <text>malonyl-[ACP] + S-adenosyl-L-methionine = malonyl-[ACP] methyl ester + S-adenosyl-L-homocysteine</text>
        <dbReference type="Rhea" id="RHEA:17105"/>
        <dbReference type="Rhea" id="RHEA-COMP:9623"/>
        <dbReference type="Rhea" id="RHEA-COMP:9954"/>
        <dbReference type="ChEBI" id="CHEBI:57856"/>
        <dbReference type="ChEBI" id="CHEBI:59789"/>
        <dbReference type="ChEBI" id="CHEBI:78449"/>
        <dbReference type="ChEBI" id="CHEBI:78845"/>
        <dbReference type="EC" id="2.1.1.197"/>
    </reaction>
</comment>
<protein>
    <recommendedName>
        <fullName evidence="3 8">Malonyl-[acyl-carrier protein] O-methyltransferase</fullName>
        <shortName evidence="8">Malonyl-ACP O-methyltransferase</shortName>
        <ecNumber evidence="3 8">2.1.1.197</ecNumber>
    </recommendedName>
    <alternativeName>
        <fullName evidence="8">Biotin synthesis protein BioC</fullName>
    </alternativeName>
</protein>
<dbReference type="EMBL" id="JACRTF010000001">
    <property type="protein sequence ID" value="MBC8594018.1"/>
    <property type="molecule type" value="Genomic_DNA"/>
</dbReference>
<dbReference type="GO" id="GO:0102130">
    <property type="term" value="F:malonyl-CoA methyltransferase activity"/>
    <property type="evidence" value="ECO:0007669"/>
    <property type="project" value="UniProtKB-EC"/>
</dbReference>
<keyword evidence="4 8" id="KW-0489">Methyltransferase</keyword>
<dbReference type="InterPro" id="IPR011814">
    <property type="entry name" value="BioC"/>
</dbReference>
<dbReference type="GO" id="GO:0008757">
    <property type="term" value="F:S-adenosylmethionine-dependent methyltransferase activity"/>
    <property type="evidence" value="ECO:0007669"/>
    <property type="project" value="InterPro"/>
</dbReference>
<dbReference type="RefSeq" id="WP_262435122.1">
    <property type="nucleotide sequence ID" value="NZ_JACRTF010000001.1"/>
</dbReference>
<dbReference type="GO" id="GO:0010340">
    <property type="term" value="F:carboxyl-O-methyltransferase activity"/>
    <property type="evidence" value="ECO:0007669"/>
    <property type="project" value="UniProtKB-UniRule"/>
</dbReference>
<keyword evidence="5 8" id="KW-0808">Transferase</keyword>
<organism evidence="10 11">
    <name type="scientific">Jilunia laotingensis</name>
    <dbReference type="NCBI Taxonomy" id="2763675"/>
    <lineage>
        <taxon>Bacteria</taxon>
        <taxon>Pseudomonadati</taxon>
        <taxon>Bacteroidota</taxon>
        <taxon>Bacteroidia</taxon>
        <taxon>Bacteroidales</taxon>
        <taxon>Bacteroidaceae</taxon>
        <taxon>Jilunia</taxon>
    </lineage>
</organism>
<evidence type="ECO:0000256" key="1">
    <source>
        <dbReference type="ARBA" id="ARBA00000852"/>
    </source>
</evidence>
<gene>
    <name evidence="8 10" type="primary">bioC</name>
    <name evidence="10" type="ORF">H8744_12325</name>
</gene>
<dbReference type="Gene3D" id="3.40.50.150">
    <property type="entry name" value="Vaccinia Virus protein VP39"/>
    <property type="match status" value="1"/>
</dbReference>
<reference evidence="10" key="1">
    <citation type="submission" date="2020-08" db="EMBL/GenBank/DDBJ databases">
        <title>Genome public.</title>
        <authorList>
            <person name="Liu C."/>
            <person name="Sun Q."/>
        </authorList>
    </citation>
    <scope>NUCLEOTIDE SEQUENCE</scope>
    <source>
        <strain evidence="10">N12</strain>
    </source>
</reference>
<sequence>MNKRLIAERFSKAIHTYPQESGVQQQIAERMIDLLKRYLPHPSPKQVVEFGCGTAHYSRLLYQTFQPEKLILNDLCSDMQSCCIDLIDKGATFISGDAEKLHFPEDTDLLTSCSTLQWFEDPENFFRHSIHYLKQNGYFAFTTFGEENMKEIRSITDKGLPYRPLQNLEASLTPFYTIVHSEETICSRSFKSPLHVLRHLKETGVTGTGLQRWTRRELNHFCEEYIARFGNHASVSLTYHPIYIIAKKKKS</sequence>
<evidence type="ECO:0000256" key="3">
    <source>
        <dbReference type="ARBA" id="ARBA00012327"/>
    </source>
</evidence>
<dbReference type="AlphaFoldDB" id="A0A926F1N1"/>
<name>A0A926F1N1_9BACT</name>
<evidence type="ECO:0000256" key="7">
    <source>
        <dbReference type="ARBA" id="ARBA00022756"/>
    </source>
</evidence>